<dbReference type="Proteomes" id="UP000262583">
    <property type="component" value="Chromosome"/>
</dbReference>
<sequence>MGIPKTPQPVKLFFGLLANSPDQLAEAARRLTYDFSAIELSSEVIEFDLTDYYADEMGSSLLRQWVATTVPIQPHELAPIKLHTNRLEALYSVQGKRTVNIDPGYVSLSKVVLATTKDYSHRIYVRDGIYEEVTLVYRRGSGFEPWPWTYPDYRSETAKRFFLAVRESLRAFYRSETIKPIQEQD</sequence>
<accession>A0A2Z4Y3E8</accession>
<dbReference type="Pfam" id="PF14385">
    <property type="entry name" value="DUF4416"/>
    <property type="match status" value="1"/>
</dbReference>
<organism evidence="1 2">
    <name type="scientific">Sumerlaea chitinivorans</name>
    <dbReference type="NCBI Taxonomy" id="2250252"/>
    <lineage>
        <taxon>Bacteria</taxon>
        <taxon>Candidatus Sumerlaeota</taxon>
        <taxon>Candidatus Sumerlaeia</taxon>
        <taxon>Candidatus Sumerlaeales</taxon>
        <taxon>Candidatus Sumerlaeaceae</taxon>
        <taxon>Candidatus Sumerlaea</taxon>
    </lineage>
</organism>
<dbReference type="AlphaFoldDB" id="A0A2Z4Y3E8"/>
<reference evidence="1 2" key="1">
    <citation type="submission" date="2018-05" db="EMBL/GenBank/DDBJ databases">
        <title>A metagenomic window into the 2 km-deep terrestrial subsurface aquifer revealed taxonomically and functionally diverse microbial community comprising novel uncultured bacterial lineages.</title>
        <authorList>
            <person name="Kadnikov V.V."/>
            <person name="Mardanov A.V."/>
            <person name="Beletsky A.V."/>
            <person name="Banks D."/>
            <person name="Pimenov N.V."/>
            <person name="Frank Y.A."/>
            <person name="Karnachuk O.V."/>
            <person name="Ravin N.V."/>
        </authorList>
    </citation>
    <scope>NUCLEOTIDE SEQUENCE [LARGE SCALE GENOMIC DNA]</scope>
    <source>
        <strain evidence="1">BY</strain>
    </source>
</reference>
<name>A0A2Z4Y3E8_SUMC1</name>
<proteinExistence type="predicted"/>
<gene>
    <name evidence="1" type="ORF">BRCON_0611</name>
</gene>
<dbReference type="KEGG" id="schv:BRCON_0611"/>
<evidence type="ECO:0008006" key="3">
    <source>
        <dbReference type="Google" id="ProtNLM"/>
    </source>
</evidence>
<dbReference type="InterPro" id="IPR025529">
    <property type="entry name" value="DUF4416"/>
</dbReference>
<evidence type="ECO:0000313" key="2">
    <source>
        <dbReference type="Proteomes" id="UP000262583"/>
    </source>
</evidence>
<dbReference type="EMBL" id="CP030759">
    <property type="protein sequence ID" value="AXA35388.1"/>
    <property type="molecule type" value="Genomic_DNA"/>
</dbReference>
<protein>
    <recommendedName>
        <fullName evidence="3">GTP-binding protein</fullName>
    </recommendedName>
</protein>
<evidence type="ECO:0000313" key="1">
    <source>
        <dbReference type="EMBL" id="AXA35388.1"/>
    </source>
</evidence>